<proteinExistence type="predicted"/>
<evidence type="ECO:0000313" key="2">
    <source>
        <dbReference type="Proteomes" id="UP000758611"/>
    </source>
</evidence>
<name>A0A930E3E6_9FIRM</name>
<dbReference type="EMBL" id="JABZRE010000002">
    <property type="protein sequence ID" value="MBF1306406.1"/>
    <property type="molecule type" value="Genomic_DNA"/>
</dbReference>
<dbReference type="Proteomes" id="UP000758611">
    <property type="component" value="Unassembled WGS sequence"/>
</dbReference>
<organism evidence="1 2">
    <name type="scientific">Parvimonas micra</name>
    <dbReference type="NCBI Taxonomy" id="33033"/>
    <lineage>
        <taxon>Bacteria</taxon>
        <taxon>Bacillati</taxon>
        <taxon>Bacillota</taxon>
        <taxon>Tissierellia</taxon>
        <taxon>Tissierellales</taxon>
        <taxon>Peptoniphilaceae</taxon>
        <taxon>Parvimonas</taxon>
    </lineage>
</organism>
<reference evidence="1" key="1">
    <citation type="submission" date="2020-04" db="EMBL/GenBank/DDBJ databases">
        <title>Deep metagenomics examines the oral microbiome during advanced dental caries in children, revealing novel taxa and co-occurrences with host molecules.</title>
        <authorList>
            <person name="Baker J.L."/>
            <person name="Morton J.T."/>
            <person name="Dinis M."/>
            <person name="Alvarez R."/>
            <person name="Tran N.C."/>
            <person name="Knight R."/>
            <person name="Edlund A."/>
        </authorList>
    </citation>
    <scope>NUCLEOTIDE SEQUENCE</scope>
    <source>
        <strain evidence="1">JCVI_23_bin.11</strain>
    </source>
</reference>
<protein>
    <submittedName>
        <fullName evidence="1">Uncharacterized protein</fullName>
    </submittedName>
</protein>
<sequence>MIKEEQKSERSESLEKLRLLANDDLWIETQIEKLTNSWSMDYISSIGTVYSRNSFKNSETFEEFIEKAKHYYKDVFDDKKTDQLMIKLFGSSSKEKKEFKDFDCVSYYDIVSFSREPIRFISLHGEKYSIDVFKACLKITEEEFDALFPNFNIVELFESINQEEWNDLVSRKYYSGSLYLEINVFYDFEDKRILFKNNKKNSASIVNLGKMKIEVSKTSSKKTPMLTAILSGDLLKIKKRFVLEIKKMFEKTYLKFLSNPASINSVIESKSISAFVSDENIDNSFNTINGIYQLKKFYSLCSETDKERVLKSFQRFLER</sequence>
<gene>
    <name evidence="1" type="ORF">HXM94_01265</name>
</gene>
<comment type="caution">
    <text evidence="1">The sequence shown here is derived from an EMBL/GenBank/DDBJ whole genome shotgun (WGS) entry which is preliminary data.</text>
</comment>
<evidence type="ECO:0000313" key="1">
    <source>
        <dbReference type="EMBL" id="MBF1306406.1"/>
    </source>
</evidence>
<accession>A0A930E3E6</accession>
<dbReference type="AlphaFoldDB" id="A0A930E3E6"/>
<dbReference type="RefSeq" id="WP_278476962.1">
    <property type="nucleotide sequence ID" value="NZ_JABZRE010000002.1"/>
</dbReference>